<evidence type="ECO:0000256" key="2">
    <source>
        <dbReference type="ARBA" id="ARBA00009726"/>
    </source>
</evidence>
<dbReference type="CDD" id="cd18580">
    <property type="entry name" value="ABC_6TM_ABCC_D2"/>
    <property type="match status" value="1"/>
</dbReference>
<gene>
    <name evidence="14" type="ORF">ACOF00016_LOCUS3476</name>
</gene>
<dbReference type="InterPro" id="IPR027417">
    <property type="entry name" value="P-loop_NTPase"/>
</dbReference>
<comment type="subcellular location">
    <subcellularLocation>
        <location evidence="1">Membrane</location>
        <topology evidence="1">Multi-pass membrane protein</topology>
    </subcellularLocation>
</comment>
<dbReference type="InterPro" id="IPR017871">
    <property type="entry name" value="ABC_transporter-like_CS"/>
</dbReference>
<dbReference type="InterPro" id="IPR050173">
    <property type="entry name" value="ABC_transporter_C-like"/>
</dbReference>
<dbReference type="CDD" id="cd03244">
    <property type="entry name" value="ABCC_MRP_domain2"/>
    <property type="match status" value="1"/>
</dbReference>
<feature type="region of interest" description="Disordered" evidence="10">
    <location>
        <begin position="1"/>
        <end position="21"/>
    </location>
</feature>
<evidence type="ECO:0000256" key="7">
    <source>
        <dbReference type="ARBA" id="ARBA00022840"/>
    </source>
</evidence>
<dbReference type="GO" id="GO:0005524">
    <property type="term" value="F:ATP binding"/>
    <property type="evidence" value="ECO:0007669"/>
    <property type="project" value="UniProtKB-KW"/>
</dbReference>
<feature type="transmembrane region" description="Helical" evidence="11">
    <location>
        <begin position="1055"/>
        <end position="1074"/>
    </location>
</feature>
<feature type="region of interest" description="Disordered" evidence="10">
    <location>
        <begin position="728"/>
        <end position="762"/>
    </location>
</feature>
<feature type="transmembrane region" description="Helical" evidence="11">
    <location>
        <begin position="141"/>
        <end position="161"/>
    </location>
</feature>
<dbReference type="InterPro" id="IPR036640">
    <property type="entry name" value="ABC1_TM_sf"/>
</dbReference>
<dbReference type="InterPro" id="IPR044726">
    <property type="entry name" value="ABCC_6TM_D2"/>
</dbReference>
<evidence type="ECO:0000256" key="9">
    <source>
        <dbReference type="ARBA" id="ARBA00023136"/>
    </source>
</evidence>
<evidence type="ECO:0000256" key="5">
    <source>
        <dbReference type="ARBA" id="ARBA00022737"/>
    </source>
</evidence>
<feature type="transmembrane region" description="Helical" evidence="11">
    <location>
        <begin position="369"/>
        <end position="388"/>
    </location>
</feature>
<evidence type="ECO:0000256" key="3">
    <source>
        <dbReference type="ARBA" id="ARBA00022448"/>
    </source>
</evidence>
<dbReference type="FunFam" id="1.20.1560.10:FF:000063">
    <property type="entry name" value="Multidrug resistance protein ABC transporter"/>
    <property type="match status" value="1"/>
</dbReference>
<feature type="domain" description="ABC transporter" evidence="12">
    <location>
        <begin position="507"/>
        <end position="728"/>
    </location>
</feature>
<keyword evidence="4 11" id="KW-0812">Transmembrane</keyword>
<feature type="transmembrane region" description="Helical" evidence="11">
    <location>
        <begin position="790"/>
        <end position="809"/>
    </location>
</feature>
<dbReference type="InterPro" id="IPR011527">
    <property type="entry name" value="ABC1_TM_dom"/>
</dbReference>
<feature type="domain" description="ABC transmembrane type-1" evidence="13">
    <location>
        <begin position="794"/>
        <end position="1082"/>
    </location>
</feature>
<feature type="transmembrane region" description="Helical" evidence="11">
    <location>
        <begin position="181"/>
        <end position="198"/>
    </location>
</feature>
<dbReference type="PROSITE" id="PS50893">
    <property type="entry name" value="ABC_TRANSPORTER_2"/>
    <property type="match status" value="2"/>
</dbReference>
<keyword evidence="8 11" id="KW-1133">Transmembrane helix</keyword>
<feature type="transmembrane region" description="Helical" evidence="11">
    <location>
        <begin position="261"/>
        <end position="280"/>
    </location>
</feature>
<evidence type="ECO:0000256" key="4">
    <source>
        <dbReference type="ARBA" id="ARBA00022692"/>
    </source>
</evidence>
<dbReference type="EMBL" id="HBIM01004062">
    <property type="protein sequence ID" value="CAE0405453.1"/>
    <property type="molecule type" value="Transcribed_RNA"/>
</dbReference>
<keyword evidence="7" id="KW-0067">ATP-binding</keyword>
<dbReference type="SUPFAM" id="SSF52540">
    <property type="entry name" value="P-loop containing nucleoside triphosphate hydrolases"/>
    <property type="match status" value="2"/>
</dbReference>
<dbReference type="GO" id="GO:0016020">
    <property type="term" value="C:membrane"/>
    <property type="evidence" value="ECO:0007669"/>
    <property type="project" value="UniProtKB-SubCell"/>
</dbReference>
<keyword evidence="3" id="KW-0813">Transport</keyword>
<dbReference type="GO" id="GO:0016887">
    <property type="term" value="F:ATP hydrolysis activity"/>
    <property type="evidence" value="ECO:0007669"/>
    <property type="project" value="InterPro"/>
</dbReference>
<feature type="transmembrane region" description="Helical" evidence="11">
    <location>
        <begin position="1022"/>
        <end position="1043"/>
    </location>
</feature>
<dbReference type="PANTHER" id="PTHR24223:SF456">
    <property type="entry name" value="MULTIDRUG RESISTANCE-ASSOCIATED PROTEIN LETHAL(2)03659"/>
    <property type="match status" value="1"/>
</dbReference>
<keyword evidence="5" id="KW-0677">Repeat</keyword>
<dbReference type="CDD" id="cd18579">
    <property type="entry name" value="ABC_6TM_ABCC_D1"/>
    <property type="match status" value="1"/>
</dbReference>
<dbReference type="Gene3D" id="3.40.50.300">
    <property type="entry name" value="P-loop containing nucleotide triphosphate hydrolases"/>
    <property type="match status" value="2"/>
</dbReference>
<evidence type="ECO:0000256" key="1">
    <source>
        <dbReference type="ARBA" id="ARBA00004141"/>
    </source>
</evidence>
<feature type="domain" description="ABC transporter" evidence="12">
    <location>
        <begin position="1151"/>
        <end position="1394"/>
    </location>
</feature>
<feature type="compositionally biased region" description="Low complexity" evidence="10">
    <location>
        <begin position="1"/>
        <end position="11"/>
    </location>
</feature>
<reference evidence="14" key="1">
    <citation type="submission" date="2021-01" db="EMBL/GenBank/DDBJ databases">
        <authorList>
            <person name="Corre E."/>
            <person name="Pelletier E."/>
            <person name="Niang G."/>
            <person name="Scheremetjew M."/>
            <person name="Finn R."/>
            <person name="Kale V."/>
            <person name="Holt S."/>
            <person name="Cochrane G."/>
            <person name="Meng A."/>
            <person name="Brown T."/>
            <person name="Cohen L."/>
        </authorList>
    </citation>
    <scope>NUCLEOTIDE SEQUENCE</scope>
    <source>
        <strain evidence="14">CCMP127</strain>
    </source>
</reference>
<feature type="compositionally biased region" description="Basic and acidic residues" evidence="10">
    <location>
        <begin position="83"/>
        <end position="104"/>
    </location>
</feature>
<feature type="transmembrane region" description="Helical" evidence="11">
    <location>
        <begin position="286"/>
        <end position="306"/>
    </location>
</feature>
<feature type="transmembrane region" description="Helical" evidence="11">
    <location>
        <begin position="829"/>
        <end position="848"/>
    </location>
</feature>
<dbReference type="PANTHER" id="PTHR24223">
    <property type="entry name" value="ATP-BINDING CASSETTE SUB-FAMILY C"/>
    <property type="match status" value="1"/>
</dbReference>
<feature type="region of interest" description="Disordered" evidence="10">
    <location>
        <begin position="80"/>
        <end position="109"/>
    </location>
</feature>
<dbReference type="FunFam" id="3.40.50.300:FF:000997">
    <property type="entry name" value="Multidrug resistance-associated protein 1"/>
    <property type="match status" value="1"/>
</dbReference>
<accession>A0A7S3P1A1</accession>
<evidence type="ECO:0000256" key="8">
    <source>
        <dbReference type="ARBA" id="ARBA00022989"/>
    </source>
</evidence>
<evidence type="ECO:0000259" key="12">
    <source>
        <dbReference type="PROSITE" id="PS50893"/>
    </source>
</evidence>
<evidence type="ECO:0000259" key="13">
    <source>
        <dbReference type="PROSITE" id="PS50929"/>
    </source>
</evidence>
<dbReference type="InterPro" id="IPR003593">
    <property type="entry name" value="AAA+_ATPase"/>
</dbReference>
<evidence type="ECO:0000313" key="14">
    <source>
        <dbReference type="EMBL" id="CAE0405453.1"/>
    </source>
</evidence>
<evidence type="ECO:0000256" key="10">
    <source>
        <dbReference type="SAM" id="MobiDB-lite"/>
    </source>
</evidence>
<dbReference type="SMART" id="SM00382">
    <property type="entry name" value="AAA"/>
    <property type="match status" value="2"/>
</dbReference>
<dbReference type="PROSITE" id="PS00211">
    <property type="entry name" value="ABC_TRANSPORTER_1"/>
    <property type="match status" value="1"/>
</dbReference>
<evidence type="ECO:0000256" key="6">
    <source>
        <dbReference type="ARBA" id="ARBA00022741"/>
    </source>
</evidence>
<dbReference type="InterPro" id="IPR044746">
    <property type="entry name" value="ABCC_6TM_D1"/>
</dbReference>
<dbReference type="FunFam" id="3.40.50.300:FF:000610">
    <property type="entry name" value="Multidrug resistance-associated ABC transporter"/>
    <property type="match status" value="1"/>
</dbReference>
<dbReference type="SUPFAM" id="SSF90123">
    <property type="entry name" value="ABC transporter transmembrane region"/>
    <property type="match status" value="2"/>
</dbReference>
<keyword evidence="6" id="KW-0547">Nucleotide-binding</keyword>
<feature type="region of interest" description="Disordered" evidence="10">
    <location>
        <begin position="476"/>
        <end position="513"/>
    </location>
</feature>
<feature type="domain" description="ABC transmembrane type-1" evidence="13">
    <location>
        <begin position="141"/>
        <end position="425"/>
    </location>
</feature>
<feature type="transmembrane region" description="Helical" evidence="11">
    <location>
        <begin position="933"/>
        <end position="949"/>
    </location>
</feature>
<dbReference type="PROSITE" id="PS50929">
    <property type="entry name" value="ABC_TM1F"/>
    <property type="match status" value="2"/>
</dbReference>
<proteinExistence type="inferred from homology"/>
<keyword evidence="9 11" id="KW-0472">Membrane</keyword>
<comment type="similarity">
    <text evidence="2">Belongs to the ABC transporter superfamily. ABCC family. Conjugate transporter (TC 3.A.1.208) subfamily.</text>
</comment>
<dbReference type="Pfam" id="PF00005">
    <property type="entry name" value="ABC_tran"/>
    <property type="match status" value="2"/>
</dbReference>
<dbReference type="InterPro" id="IPR003439">
    <property type="entry name" value="ABC_transporter-like_ATP-bd"/>
</dbReference>
<sequence>MCQSPSTSSSSRPPPPPSEEEAAGFLSRLTFRWMKDLFGKASALKKNHHTTALELDDLLRLPAFDYGHVIYQDFQDAWQETEPSPKEAVDDATKQQGRGGEREPPTTYVTDLNESRDVDRIQHAALHVMGRRFYVAGMIKVFNTGLQFSFPLLLQAILQFIEDSQMGRIAPDAAWHQEYKGYWLAGCLFAAMAAKALTENAYFQRVYRAGYQTRVAVSLGVYHKALRLANAARQSTTLGELVNLMQVDATKMEMMVPQAHVLWDGLLQITGYMVILYTLIGWPCLAGLVVMIMAGPVQGVIMGKLFGLNRQMVQYTDGRVKTTNEALQGMQSVKMFAWEDNFCASIGANRNQELGFLKRIAYLRGFSRAYMSALPGLVAVASFVVLAVTDTAEIKASTLFAALVAFDQLRFPLLFYPVSLAQLAQAKVSAARVQTFLQLPEVGHADGGDVTYYRQEDAAEGRIVVDRATVYWNDPDVPLDETQHSAKSSMSKSSSKKQQEKDTNSQTDGEESTAEFRYAKPILIKTTLTVEPGQLCAVVGRVASGKSTLCSAILNETVLEHGSITLQGRVAYAAQSAWILNATVRDNILFGRPYDEERYHKVLQVCQLEHDLEMLEAGDLTEIGEKGVNLSGGQKQRVSIARAAYADADTIILDDPLSALDPEVASKLFHECVCEFMKGKTRLLVTNQLQFLQYCDNIVALGGGQVVEQGSYDELMAAEQSEVKRMLQETGRMGRDKATDKKSSENDAEPEKKARGAKKEKDTLVTQEERMIGAVSWSVYKKYFKAGGGFLKFAVIFFCYCLSIGNGLASTSWISYWTSDGQYTRHSQAFYLGIFFGLSVTLGIVTFARSFLLARFGVSASESLHRNLLDSILRAPSSFFDTTPLGRILSRFSKDLYSIDIELAEQMDFFLFCALQVIVSLSAILFVTPWFGVAVLPLGVIYITVLNYFREVSRETKRIDSISRSPVYAWFSETLSGLTTIRAYNQNKRFVDDFETQVDRNTRAYYNNKNADRWLSLRLETIGACVAGSAAAFASSVAISGAVSGQESDSNFSSLAGLSLTLAISLTGLLNFCVRSFAQLEAAMNACERVLYYTENILHEAPWSCDELEKKVASSHGTLPSPDDDPSAFAAAIHDGKAEKIADEWPHKGQIVLNNLKMRYRSDTPLVLKGLNVEIQGGERIGVVGRTGSGKSSLLLTLLRLVEPNLGEVTEKDYQSPIMVDGVDVLRVGLRDLRSRLGIIPQNPVLFSGTIRDNIDPFHKYTDEQIWQALKQCNLYDAVMEMPGELDAPVSEYGENLSAGTKQMLVLGRALLRQCRILLLDEATSNVDYETDKAIQKTLREAFPGCTILTIAHRIDTILDSDKILVMKDGVVDEFAPPQEFLRDESSTFSEIVRHSKNSGKDDELTL</sequence>
<organism evidence="14">
    <name type="scientific">Amphora coffeiformis</name>
    <dbReference type="NCBI Taxonomy" id="265554"/>
    <lineage>
        <taxon>Eukaryota</taxon>
        <taxon>Sar</taxon>
        <taxon>Stramenopiles</taxon>
        <taxon>Ochrophyta</taxon>
        <taxon>Bacillariophyta</taxon>
        <taxon>Bacillariophyceae</taxon>
        <taxon>Bacillariophycidae</taxon>
        <taxon>Thalassiophysales</taxon>
        <taxon>Catenulaceae</taxon>
        <taxon>Amphora</taxon>
    </lineage>
</organism>
<protein>
    <submittedName>
        <fullName evidence="14">Uncharacterized protein</fullName>
    </submittedName>
</protein>
<evidence type="ECO:0000256" key="11">
    <source>
        <dbReference type="SAM" id="Phobius"/>
    </source>
</evidence>
<dbReference type="GO" id="GO:0140359">
    <property type="term" value="F:ABC-type transporter activity"/>
    <property type="evidence" value="ECO:0007669"/>
    <property type="project" value="InterPro"/>
</dbReference>
<dbReference type="Gene3D" id="1.20.1560.10">
    <property type="entry name" value="ABC transporter type 1, transmembrane domain"/>
    <property type="match status" value="2"/>
</dbReference>
<name>A0A7S3P1A1_9STRA</name>
<dbReference type="CDD" id="cd03250">
    <property type="entry name" value="ABCC_MRP_domain1"/>
    <property type="match status" value="1"/>
</dbReference>
<dbReference type="Pfam" id="PF00664">
    <property type="entry name" value="ABC_membrane"/>
    <property type="match status" value="2"/>
</dbReference>
<dbReference type="FunFam" id="1.20.1560.10:FF:000006">
    <property type="entry name" value="ATP-binding cassette, sub-family C (CFTR/MRP), member 9"/>
    <property type="match status" value="1"/>
</dbReference>